<dbReference type="Proteomes" id="UP000095751">
    <property type="component" value="Unassembled WGS sequence"/>
</dbReference>
<dbReference type="GO" id="GO:0005829">
    <property type="term" value="C:cytosol"/>
    <property type="evidence" value="ECO:0007669"/>
    <property type="project" value="TreeGrafter"/>
</dbReference>
<name>A0A1E7FYG1_9STRA</name>
<proteinExistence type="predicted"/>
<organism evidence="6 7">
    <name type="scientific">Fragilariopsis cylindrus CCMP1102</name>
    <dbReference type="NCBI Taxonomy" id="635003"/>
    <lineage>
        <taxon>Eukaryota</taxon>
        <taxon>Sar</taxon>
        <taxon>Stramenopiles</taxon>
        <taxon>Ochrophyta</taxon>
        <taxon>Bacillariophyta</taxon>
        <taxon>Bacillariophyceae</taxon>
        <taxon>Bacillariophycidae</taxon>
        <taxon>Bacillariales</taxon>
        <taxon>Bacillariaceae</taxon>
        <taxon>Fragilariopsis</taxon>
    </lineage>
</organism>
<evidence type="ECO:0000256" key="2">
    <source>
        <dbReference type="ARBA" id="ARBA00022490"/>
    </source>
</evidence>
<reference evidence="6 7" key="1">
    <citation type="submission" date="2016-09" db="EMBL/GenBank/DDBJ databases">
        <title>Extensive genetic diversity and differential bi-allelic expression allows diatom success in the polar Southern Ocean.</title>
        <authorList>
            <consortium name="DOE Joint Genome Institute"/>
            <person name="Mock T."/>
            <person name="Otillar R.P."/>
            <person name="Strauss J."/>
            <person name="Dupont C."/>
            <person name="Frickenhaus S."/>
            <person name="Maumus F."/>
            <person name="Mcmullan M."/>
            <person name="Sanges R."/>
            <person name="Schmutz J."/>
            <person name="Toseland A."/>
            <person name="Valas R."/>
            <person name="Veluchamy A."/>
            <person name="Ward B.J."/>
            <person name="Allen A."/>
            <person name="Barry K."/>
            <person name="Falciatore A."/>
            <person name="Ferrante M."/>
            <person name="Fortunato A.E."/>
            <person name="Gloeckner G."/>
            <person name="Gruber A."/>
            <person name="Hipkin R."/>
            <person name="Janech M."/>
            <person name="Kroth P."/>
            <person name="Leese F."/>
            <person name="Lindquist E."/>
            <person name="Lyon B.R."/>
            <person name="Martin J."/>
            <person name="Mayer C."/>
            <person name="Parker M."/>
            <person name="Quesneville H."/>
            <person name="Raymond J."/>
            <person name="Uhlig C."/>
            <person name="Valentin K.U."/>
            <person name="Worden A.Z."/>
            <person name="Armbrust E.V."/>
            <person name="Bowler C."/>
            <person name="Green B."/>
            <person name="Moulton V."/>
            <person name="Van Oosterhout C."/>
            <person name="Grigoriev I."/>
        </authorList>
    </citation>
    <scope>NUCLEOTIDE SEQUENCE [LARGE SCALE GENOMIC DNA]</scope>
    <source>
        <strain evidence="6 7">CCMP1102</strain>
    </source>
</reference>
<keyword evidence="4 5" id="KW-0802">TPR repeat</keyword>
<dbReference type="PANTHER" id="PTHR45984:SF1">
    <property type="entry name" value="SPAG1 AXONEMAL DYNEIN ASSEMBLY FACTOR"/>
    <property type="match status" value="1"/>
</dbReference>
<sequence length="325" mass="36562">MPHAQAEKIKGEGNVFFKGGQYAEAIAKYNEATAIDPNVPSYWSNMAACHEKLQQYEEMAVAGRSCIKADKNFVKGYFRLAVAYKALDDLQQCIKTLENGLAIQSSNADLKRMKKEVTELQRGEQVAVYCGKAEEMMQNGDINGAMKQLDFASRLDAGNSDIVRMMSKVQPKYDAIERKRKASLSPVEKYKEQGDAKYKNANFEQAIEHYTKCLTQLQNESKSGSELALKAYANRAACYKQISNFDGVISDCTAVLEVEPENVKALIRRAQAFEGVERYRFALQDVKTVLMMGITTVGKTNYDLCNMMQHRLQRTVTQLKKMNSS</sequence>
<dbReference type="Pfam" id="PF13181">
    <property type="entry name" value="TPR_8"/>
    <property type="match status" value="1"/>
</dbReference>
<dbReference type="Pfam" id="PF13414">
    <property type="entry name" value="TPR_11"/>
    <property type="match status" value="1"/>
</dbReference>
<dbReference type="OrthoDB" id="2423701at2759"/>
<evidence type="ECO:0000256" key="1">
    <source>
        <dbReference type="ARBA" id="ARBA00004496"/>
    </source>
</evidence>
<keyword evidence="6" id="KW-0808">Transferase</keyword>
<dbReference type="GO" id="GO:0005739">
    <property type="term" value="C:mitochondrion"/>
    <property type="evidence" value="ECO:0007669"/>
    <property type="project" value="TreeGrafter"/>
</dbReference>
<comment type="subcellular location">
    <subcellularLocation>
        <location evidence="1">Cytoplasm</location>
    </subcellularLocation>
</comment>
<dbReference type="InterPro" id="IPR011990">
    <property type="entry name" value="TPR-like_helical_dom_sf"/>
</dbReference>
<dbReference type="GO" id="GO:0031072">
    <property type="term" value="F:heat shock protein binding"/>
    <property type="evidence" value="ECO:0007669"/>
    <property type="project" value="TreeGrafter"/>
</dbReference>
<dbReference type="SUPFAM" id="SSF48452">
    <property type="entry name" value="TPR-like"/>
    <property type="match status" value="2"/>
</dbReference>
<accession>A0A1E7FYG1</accession>
<evidence type="ECO:0000313" key="6">
    <source>
        <dbReference type="EMBL" id="OEU23192.1"/>
    </source>
</evidence>
<evidence type="ECO:0000256" key="4">
    <source>
        <dbReference type="ARBA" id="ARBA00022803"/>
    </source>
</evidence>
<evidence type="ECO:0000313" key="7">
    <source>
        <dbReference type="Proteomes" id="UP000095751"/>
    </source>
</evidence>
<dbReference type="AlphaFoldDB" id="A0A1E7FYG1"/>
<evidence type="ECO:0000256" key="5">
    <source>
        <dbReference type="PROSITE-ProRule" id="PRU00339"/>
    </source>
</evidence>
<protein>
    <submittedName>
        <fullName evidence="6">Protein prenylyltransferase</fullName>
    </submittedName>
</protein>
<dbReference type="PROSITE" id="PS50005">
    <property type="entry name" value="TPR"/>
    <property type="match status" value="1"/>
</dbReference>
<gene>
    <name evidence="6" type="ORF">FRACYDRAFT_223732</name>
</gene>
<dbReference type="GO" id="GO:0006626">
    <property type="term" value="P:protein targeting to mitochondrion"/>
    <property type="evidence" value="ECO:0007669"/>
    <property type="project" value="TreeGrafter"/>
</dbReference>
<dbReference type="EMBL" id="KV784353">
    <property type="protein sequence ID" value="OEU23192.1"/>
    <property type="molecule type" value="Genomic_DNA"/>
</dbReference>
<dbReference type="InParanoid" id="A0A1E7FYG1"/>
<keyword evidence="7" id="KW-1185">Reference proteome</keyword>
<dbReference type="InterPro" id="IPR051982">
    <property type="entry name" value="CiliaryAsmbly_MitoImport"/>
</dbReference>
<feature type="repeat" description="TPR" evidence="5">
    <location>
        <begin position="6"/>
        <end position="39"/>
    </location>
</feature>
<evidence type="ECO:0000256" key="3">
    <source>
        <dbReference type="ARBA" id="ARBA00022737"/>
    </source>
</evidence>
<dbReference type="KEGG" id="fcy:FRACYDRAFT_223732"/>
<dbReference type="PANTHER" id="PTHR45984">
    <property type="entry name" value="RNA (RNA) POLYMERASE II ASSOCIATED PROTEIN HOMOLOG"/>
    <property type="match status" value="1"/>
</dbReference>
<dbReference type="SMART" id="SM00028">
    <property type="entry name" value="TPR"/>
    <property type="match status" value="7"/>
</dbReference>
<dbReference type="InterPro" id="IPR019734">
    <property type="entry name" value="TPR_rpt"/>
</dbReference>
<keyword evidence="3" id="KW-0677">Repeat</keyword>
<dbReference type="Gene3D" id="1.25.40.10">
    <property type="entry name" value="Tetratricopeptide repeat domain"/>
    <property type="match status" value="2"/>
</dbReference>
<keyword evidence="2" id="KW-0963">Cytoplasm</keyword>
<dbReference type="GO" id="GO:0016740">
    <property type="term" value="F:transferase activity"/>
    <property type="evidence" value="ECO:0007669"/>
    <property type="project" value="UniProtKB-KW"/>
</dbReference>